<dbReference type="OrthoDB" id="9811754at2"/>
<comment type="caution">
    <text evidence="5">The sequence shown here is derived from an EMBL/GenBank/DDBJ whole genome shotgun (WGS) entry which is preliminary data.</text>
</comment>
<dbReference type="InterPro" id="IPR058624">
    <property type="entry name" value="MdtA-like_HH"/>
</dbReference>
<feature type="coiled-coil region" evidence="1">
    <location>
        <begin position="113"/>
        <end position="143"/>
    </location>
</feature>
<name>A0A366X546_9RHOB</name>
<proteinExistence type="predicted"/>
<keyword evidence="2" id="KW-0812">Transmembrane</keyword>
<dbReference type="PANTHER" id="PTHR30386:SF18">
    <property type="entry name" value="INNER MEMBRANE PROTEIN YIAV-RELATED"/>
    <property type="match status" value="1"/>
</dbReference>
<dbReference type="Gene3D" id="1.10.287.470">
    <property type="entry name" value="Helix hairpin bin"/>
    <property type="match status" value="2"/>
</dbReference>
<evidence type="ECO:0000256" key="1">
    <source>
        <dbReference type="SAM" id="Coils"/>
    </source>
</evidence>
<dbReference type="SUPFAM" id="SSF111369">
    <property type="entry name" value="HlyD-like secretion proteins"/>
    <property type="match status" value="2"/>
</dbReference>
<organism evidence="5 6">
    <name type="scientific">Phaeobacter gallaeciensis</name>
    <dbReference type="NCBI Taxonomy" id="60890"/>
    <lineage>
        <taxon>Bacteria</taxon>
        <taxon>Pseudomonadati</taxon>
        <taxon>Pseudomonadota</taxon>
        <taxon>Alphaproteobacteria</taxon>
        <taxon>Rhodobacterales</taxon>
        <taxon>Roseobacteraceae</taxon>
        <taxon>Phaeobacter</taxon>
    </lineage>
</organism>
<evidence type="ECO:0000256" key="2">
    <source>
        <dbReference type="SAM" id="Phobius"/>
    </source>
</evidence>
<evidence type="ECO:0000313" key="6">
    <source>
        <dbReference type="Proteomes" id="UP000252706"/>
    </source>
</evidence>
<dbReference type="RefSeq" id="WP_113822264.1">
    <property type="nucleotide sequence ID" value="NZ_QOCE01000012.1"/>
</dbReference>
<evidence type="ECO:0000259" key="4">
    <source>
        <dbReference type="Pfam" id="PF25917"/>
    </source>
</evidence>
<keyword evidence="2" id="KW-1133">Transmembrane helix</keyword>
<evidence type="ECO:0000313" key="5">
    <source>
        <dbReference type="EMBL" id="RBW59909.1"/>
    </source>
</evidence>
<dbReference type="InterPro" id="IPR050739">
    <property type="entry name" value="MFP"/>
</dbReference>
<dbReference type="PANTHER" id="PTHR30386">
    <property type="entry name" value="MEMBRANE FUSION SUBUNIT OF EMRAB-TOLC MULTIDRUG EFFLUX PUMP"/>
    <property type="match status" value="1"/>
</dbReference>
<accession>A0A366X546</accession>
<gene>
    <name evidence="5" type="ORF">DS909_04525</name>
</gene>
<dbReference type="Pfam" id="PF25917">
    <property type="entry name" value="BSH_RND"/>
    <property type="match status" value="1"/>
</dbReference>
<dbReference type="EMBL" id="QOCE01000012">
    <property type="protein sequence ID" value="RBW59909.1"/>
    <property type="molecule type" value="Genomic_DNA"/>
</dbReference>
<protein>
    <submittedName>
        <fullName evidence="5">Uncharacterized protein</fullName>
    </submittedName>
</protein>
<dbReference type="AlphaFoldDB" id="A0A366X546"/>
<reference evidence="5 6" key="1">
    <citation type="submission" date="2018-07" db="EMBL/GenBank/DDBJ databases">
        <title>Modular assembly of carbohydrate-degrading microbial communities in the ocean.</title>
        <authorList>
            <person name="Enke T.N."/>
            <person name="Datta M.S."/>
            <person name="Schwartzman J.A."/>
            <person name="Cermak N."/>
            <person name="Schmitz D.A."/>
            <person name="Barrere J."/>
            <person name="Cordero O.X."/>
        </authorList>
    </citation>
    <scope>NUCLEOTIDE SEQUENCE [LARGE SCALE GENOMIC DNA]</scope>
    <source>
        <strain evidence="5 6">C3M10</strain>
    </source>
</reference>
<sequence length="375" mass="40723">MIVFLTLIYAVVLFVLIRIKLLPNTGLVWSTTLIWMVVLFIFLFIPMQWGAPQGSARVLTRAIQVIPNVTGQVVEVPVQPNTSLKKGDMLFKIDPEPFEIALSAASAGLVRTKAQAKQDFDTLKNAEAQLRQAEVALTLAQSLYDDDAQLVQSGTVSENRLERRKRNLETAAAAVDQGRAAVSRAEIELGAVTDDGVVAKVAEAQANVDQAAWNLEQTEIRAPSDGFVTNLALTVGQRVTNFPLAPAMVFVDTSEKTLIVNIQQIYVRHLEVGQAAELAIKTKPGMVLSGTVDSLIDISSQGQAMMSGTVFASGQIQAEPFVVRIKLDEPDILQAMRPGAVGSAAIYTDSVQATHVIRRVMIRMQSILNYMVPAL</sequence>
<dbReference type="Gene3D" id="2.40.50.100">
    <property type="match status" value="1"/>
</dbReference>
<evidence type="ECO:0000259" key="3">
    <source>
        <dbReference type="Pfam" id="PF25876"/>
    </source>
</evidence>
<feature type="domain" description="Multidrug resistance protein MdtA-like alpha-helical hairpin" evidence="3">
    <location>
        <begin position="122"/>
        <end position="189"/>
    </location>
</feature>
<dbReference type="Pfam" id="PF25876">
    <property type="entry name" value="HH_MFP_RND"/>
    <property type="match status" value="1"/>
</dbReference>
<dbReference type="Gene3D" id="2.40.30.170">
    <property type="match status" value="1"/>
</dbReference>
<feature type="transmembrane region" description="Helical" evidence="2">
    <location>
        <begin position="28"/>
        <end position="47"/>
    </location>
</feature>
<feature type="domain" description="Multidrug resistance protein MdtA-like barrel-sandwich hybrid" evidence="4">
    <location>
        <begin position="62"/>
        <end position="242"/>
    </location>
</feature>
<keyword evidence="1" id="KW-0175">Coiled coil</keyword>
<dbReference type="Proteomes" id="UP000252706">
    <property type="component" value="Unassembled WGS sequence"/>
</dbReference>
<keyword evidence="2" id="KW-0472">Membrane</keyword>
<dbReference type="InterPro" id="IPR058625">
    <property type="entry name" value="MdtA-like_BSH"/>
</dbReference>